<dbReference type="InterPro" id="IPR004291">
    <property type="entry name" value="Transposase_IS66_central"/>
</dbReference>
<dbReference type="Proteomes" id="UP000070163">
    <property type="component" value="Unassembled WGS sequence"/>
</dbReference>
<evidence type="ECO:0000259" key="3">
    <source>
        <dbReference type="Pfam" id="PF03050"/>
    </source>
</evidence>
<evidence type="ECO:0000313" key="4">
    <source>
        <dbReference type="EMBL" id="KXA89221.1"/>
    </source>
</evidence>
<keyword evidence="5" id="KW-1185">Reference proteome</keyword>
<evidence type="ECO:0000256" key="2">
    <source>
        <dbReference type="SAM" id="MobiDB-lite"/>
    </source>
</evidence>
<feature type="domain" description="Transposase IS66 central" evidence="3">
    <location>
        <begin position="167"/>
        <end position="429"/>
    </location>
</feature>
<evidence type="ECO:0000313" key="5">
    <source>
        <dbReference type="Proteomes" id="UP000070163"/>
    </source>
</evidence>
<feature type="compositionally biased region" description="Basic residues" evidence="2">
    <location>
        <begin position="71"/>
        <end position="86"/>
    </location>
</feature>
<dbReference type="PANTHER" id="PTHR33678">
    <property type="entry name" value="BLL1576 PROTEIN"/>
    <property type="match status" value="1"/>
</dbReference>
<gene>
    <name evidence="4" type="ORF">AKJ57_05640</name>
</gene>
<dbReference type="Pfam" id="PF03050">
    <property type="entry name" value="DDE_Tnp_IS66"/>
    <property type="match status" value="1"/>
</dbReference>
<accession>A0A133U4W2</accession>
<keyword evidence="1" id="KW-0175">Coiled coil</keyword>
<dbReference type="InterPro" id="IPR052344">
    <property type="entry name" value="Transposase-related"/>
</dbReference>
<comment type="caution">
    <text evidence="4">The sequence shown here is derived from an EMBL/GenBank/DDBJ whole genome shotgun (WGS) entry which is preliminary data.</text>
</comment>
<dbReference type="AlphaFoldDB" id="A0A133U4W2"/>
<proteinExistence type="predicted"/>
<dbReference type="EMBL" id="LHXJ01000090">
    <property type="protein sequence ID" value="KXA89221.1"/>
    <property type="molecule type" value="Genomic_DNA"/>
</dbReference>
<sequence>MSSQSPALPECSSTCLRVIELEGRIEELEEENAELKARVALKNERIKKLWNELGKYRNPHTPPSRRLGSSHSKRRTSRRKPGRRRDPKGVTRTQPKPQRTVVVAREECLHCGGELGELESVETRVIEDIPEPQPLEVTKYKIGHYFCETCGKEVTASHPDLPPKGRLGYNVAVQTTISKFEQRIPPEKIVNLLKWQYGLKLSTAATYDLMRRVANWLRTDYEEILQKVRSADVVYVDETSIKVNGRKGWIWIFTMDDATLFTIRMSRGKKVLKEVLGSDFYGTIVSDGWSSYATHVKNIAANSDLQRCWAHLLREADDLKSEEGKRLARKLHEIYGELKTFLLRDPPPGERERKKEWAIASVKDLIEQDYENGKVIKLMKKIKNGFDHWFTFLRDPELEPTNNRAERALREHVVQRKIIGTLRNEKGMKIHETITTILATWEQNGLDPYEEMLKAFRNQS</sequence>
<dbReference type="NCBIfam" id="NF033517">
    <property type="entry name" value="transpos_IS66"/>
    <property type="match status" value="1"/>
</dbReference>
<reference evidence="4 5" key="1">
    <citation type="journal article" date="2016" name="Sci. Rep.">
        <title>Metabolic traits of an uncultured archaeal lineage -MSBL1- from brine pools of the Red Sea.</title>
        <authorList>
            <person name="Mwirichia R."/>
            <person name="Alam I."/>
            <person name="Rashid M."/>
            <person name="Vinu M."/>
            <person name="Ba-Alawi W."/>
            <person name="Anthony Kamau A."/>
            <person name="Kamanda Ngugi D."/>
            <person name="Goker M."/>
            <person name="Klenk H.P."/>
            <person name="Bajic V."/>
            <person name="Stingl U."/>
        </authorList>
    </citation>
    <scope>NUCLEOTIDE SEQUENCE [LARGE SCALE GENOMIC DNA]</scope>
    <source>
        <strain evidence="4">SCGC-AAA259A05</strain>
    </source>
</reference>
<dbReference type="PANTHER" id="PTHR33678:SF1">
    <property type="entry name" value="BLL1576 PROTEIN"/>
    <property type="match status" value="1"/>
</dbReference>
<name>A0A133U4W2_9EURY</name>
<protein>
    <recommendedName>
        <fullName evidence="3">Transposase IS66 central domain-containing protein</fullName>
    </recommendedName>
</protein>
<organism evidence="4 5">
    <name type="scientific">candidate division MSBL1 archaeon SCGC-AAA259A05</name>
    <dbReference type="NCBI Taxonomy" id="1698259"/>
    <lineage>
        <taxon>Archaea</taxon>
        <taxon>Methanobacteriati</taxon>
        <taxon>Methanobacteriota</taxon>
        <taxon>candidate division MSBL1</taxon>
    </lineage>
</organism>
<feature type="region of interest" description="Disordered" evidence="2">
    <location>
        <begin position="53"/>
        <end position="99"/>
    </location>
</feature>
<evidence type="ECO:0000256" key="1">
    <source>
        <dbReference type="SAM" id="Coils"/>
    </source>
</evidence>
<feature type="coiled-coil region" evidence="1">
    <location>
        <begin position="11"/>
        <end position="45"/>
    </location>
</feature>